<evidence type="ECO:0000313" key="4">
    <source>
        <dbReference type="Proteomes" id="UP000799538"/>
    </source>
</evidence>
<dbReference type="InterPro" id="IPR000210">
    <property type="entry name" value="BTB/POZ_dom"/>
</dbReference>
<feature type="domain" description="BTB" evidence="2">
    <location>
        <begin position="49"/>
        <end position="118"/>
    </location>
</feature>
<gene>
    <name evidence="3" type="ORF">BDZ85DRAFT_281691</name>
</gene>
<organism evidence="3 4">
    <name type="scientific">Elsinoe ampelina</name>
    <dbReference type="NCBI Taxonomy" id="302913"/>
    <lineage>
        <taxon>Eukaryota</taxon>
        <taxon>Fungi</taxon>
        <taxon>Dikarya</taxon>
        <taxon>Ascomycota</taxon>
        <taxon>Pezizomycotina</taxon>
        <taxon>Dothideomycetes</taxon>
        <taxon>Dothideomycetidae</taxon>
        <taxon>Myriangiales</taxon>
        <taxon>Elsinoaceae</taxon>
        <taxon>Elsinoe</taxon>
    </lineage>
</organism>
<sequence length="200" mass="22134">MSFMPEKRTASKFLDPFGTSPARKKARMEDDSKKSALVSQQNPHHKYGHSVQLLVGADKEAFIVHEATLKAAAPFFDVALTRDWEERQTKTLELLEDEPCVIEAFIDWAYTGSITVLPPNADSVSPPVVGLCIKLYIFANKDAIYDGRITNEAFNARNSASSHSFTATGRKRAMVAGRGTVQVLCHKIFKLGSLVVSLKY</sequence>
<evidence type="ECO:0000259" key="2">
    <source>
        <dbReference type="PROSITE" id="PS50097"/>
    </source>
</evidence>
<dbReference type="EMBL" id="ML992506">
    <property type="protein sequence ID" value="KAF2223783.1"/>
    <property type="molecule type" value="Genomic_DNA"/>
</dbReference>
<accession>A0A6A6GE34</accession>
<dbReference type="Pfam" id="PF00651">
    <property type="entry name" value="BTB"/>
    <property type="match status" value="1"/>
</dbReference>
<dbReference type="PANTHER" id="PTHR47843">
    <property type="entry name" value="BTB DOMAIN-CONTAINING PROTEIN-RELATED"/>
    <property type="match status" value="1"/>
</dbReference>
<evidence type="ECO:0000313" key="3">
    <source>
        <dbReference type="EMBL" id="KAF2223783.1"/>
    </source>
</evidence>
<dbReference type="InterPro" id="IPR011333">
    <property type="entry name" value="SKP1/BTB/POZ_sf"/>
</dbReference>
<keyword evidence="4" id="KW-1185">Reference proteome</keyword>
<feature type="region of interest" description="Disordered" evidence="1">
    <location>
        <begin position="1"/>
        <end position="44"/>
    </location>
</feature>
<dbReference type="PANTHER" id="PTHR47843:SF2">
    <property type="entry name" value="BTB DOMAIN-CONTAINING PROTEIN"/>
    <property type="match status" value="1"/>
</dbReference>
<reference evidence="4" key="1">
    <citation type="journal article" date="2020" name="Stud. Mycol.">
        <title>101 Dothideomycetes genomes: A test case for predicting lifestyles and emergence of pathogens.</title>
        <authorList>
            <person name="Haridas S."/>
            <person name="Albert R."/>
            <person name="Binder M."/>
            <person name="Bloem J."/>
            <person name="LaButti K."/>
            <person name="Salamov A."/>
            <person name="Andreopoulos B."/>
            <person name="Baker S."/>
            <person name="Barry K."/>
            <person name="Bills G."/>
            <person name="Bluhm B."/>
            <person name="Cannon C."/>
            <person name="Castanera R."/>
            <person name="Culley D."/>
            <person name="Daum C."/>
            <person name="Ezra D."/>
            <person name="Gonzalez J."/>
            <person name="Henrissat B."/>
            <person name="Kuo A."/>
            <person name="Liang C."/>
            <person name="Lipzen A."/>
            <person name="Lutzoni F."/>
            <person name="Magnuson J."/>
            <person name="Mondo S."/>
            <person name="Nolan M."/>
            <person name="Ohm R."/>
            <person name="Pangilinan J."/>
            <person name="Park H.-J."/>
            <person name="Ramirez L."/>
            <person name="Alfaro M."/>
            <person name="Sun H."/>
            <person name="Tritt A."/>
            <person name="Yoshinaga Y."/>
            <person name="Zwiers L.-H."/>
            <person name="Turgeon B."/>
            <person name="Goodwin S."/>
            <person name="Spatafora J."/>
            <person name="Crous P."/>
            <person name="Grigoriev I."/>
        </authorList>
    </citation>
    <scope>NUCLEOTIDE SEQUENCE [LARGE SCALE GENOMIC DNA]</scope>
    <source>
        <strain evidence="4">CECT 20119</strain>
    </source>
</reference>
<protein>
    <recommendedName>
        <fullName evidence="2">BTB domain-containing protein</fullName>
    </recommendedName>
</protein>
<dbReference type="SUPFAM" id="SSF54695">
    <property type="entry name" value="POZ domain"/>
    <property type="match status" value="1"/>
</dbReference>
<dbReference type="CDD" id="cd18186">
    <property type="entry name" value="BTB_POZ_ZBTB_KLHL-like"/>
    <property type="match status" value="1"/>
</dbReference>
<dbReference type="Proteomes" id="UP000799538">
    <property type="component" value="Unassembled WGS sequence"/>
</dbReference>
<dbReference type="OrthoDB" id="1022638at2759"/>
<dbReference type="PROSITE" id="PS50097">
    <property type="entry name" value="BTB"/>
    <property type="match status" value="1"/>
</dbReference>
<name>A0A6A6GE34_9PEZI</name>
<dbReference type="AlphaFoldDB" id="A0A6A6GE34"/>
<dbReference type="Gene3D" id="3.30.710.10">
    <property type="entry name" value="Potassium Channel Kv1.1, Chain A"/>
    <property type="match status" value="1"/>
</dbReference>
<proteinExistence type="predicted"/>
<evidence type="ECO:0000256" key="1">
    <source>
        <dbReference type="SAM" id="MobiDB-lite"/>
    </source>
</evidence>